<reference evidence="2" key="1">
    <citation type="journal article" date="2019" name="Int. J. Syst. Evol. Microbiol.">
        <title>The Global Catalogue of Microorganisms (GCM) 10K type strain sequencing project: providing services to taxonomists for standard genome sequencing and annotation.</title>
        <authorList>
            <consortium name="The Broad Institute Genomics Platform"/>
            <consortium name="The Broad Institute Genome Sequencing Center for Infectious Disease"/>
            <person name="Wu L."/>
            <person name="Ma J."/>
        </authorList>
    </citation>
    <scope>NUCLEOTIDE SEQUENCE [LARGE SCALE GENOMIC DNA]</scope>
    <source>
        <strain evidence="2">CCM 7526</strain>
    </source>
</reference>
<dbReference type="Proteomes" id="UP001597183">
    <property type="component" value="Unassembled WGS sequence"/>
</dbReference>
<dbReference type="EMBL" id="JBHTMK010000087">
    <property type="protein sequence ID" value="MFD1374713.1"/>
    <property type="molecule type" value="Genomic_DNA"/>
</dbReference>
<evidence type="ECO:0000313" key="1">
    <source>
        <dbReference type="EMBL" id="MFD1374713.1"/>
    </source>
</evidence>
<proteinExistence type="predicted"/>
<evidence type="ECO:0000313" key="2">
    <source>
        <dbReference type="Proteomes" id="UP001597183"/>
    </source>
</evidence>
<gene>
    <name evidence="1" type="ORF">ACFQ5G_56085</name>
</gene>
<protein>
    <submittedName>
        <fullName evidence="1">Uncharacterized protein</fullName>
    </submittedName>
</protein>
<accession>A0ABW4AXK3</accession>
<name>A0ABW4AXK3_9ACTN</name>
<sequence length="43" mass="4762">MGRRPAVARLTDPSRFRTVVLWSLAAASAITLVRALAPVWWTP</sequence>
<comment type="caution">
    <text evidence="1">The sequence shown here is derived from an EMBL/GenBank/DDBJ whole genome shotgun (WGS) entry which is preliminary data.</text>
</comment>
<keyword evidence="2" id="KW-1185">Reference proteome</keyword>
<dbReference type="RefSeq" id="WP_317796758.1">
    <property type="nucleotide sequence ID" value="NZ_AP028461.1"/>
</dbReference>
<organism evidence="1 2">
    <name type="scientific">Actinoplanes sichuanensis</name>
    <dbReference type="NCBI Taxonomy" id="512349"/>
    <lineage>
        <taxon>Bacteria</taxon>
        <taxon>Bacillati</taxon>
        <taxon>Actinomycetota</taxon>
        <taxon>Actinomycetes</taxon>
        <taxon>Micromonosporales</taxon>
        <taxon>Micromonosporaceae</taxon>
        <taxon>Actinoplanes</taxon>
    </lineage>
</organism>